<reference evidence="1 2" key="1">
    <citation type="submission" date="2018-01" db="EMBL/GenBank/DDBJ databases">
        <authorList>
            <person name="Clerissi C."/>
        </authorList>
    </citation>
    <scope>NUCLEOTIDE SEQUENCE [LARGE SCALE GENOMIC DNA]</scope>
    <source>
        <strain evidence="1">Cupriavidus taiwanensis STM 6160</strain>
        <plasmid evidence="2">ii</plasmid>
    </source>
</reference>
<geneLocation type="plasmid" evidence="2">
    <name>ii</name>
</geneLocation>
<sequence>MLAELPTRVSLFANVHLCLYENERNWRPRQSRWRRSVGSYPRPFANTSLARHSPNTWD</sequence>
<gene>
    <name evidence="1" type="ORF">CBM2607_MP10508</name>
</gene>
<organism evidence="1 2">
    <name type="scientific">Cupriavidus neocaledonicus</name>
    <dbReference type="NCBI Taxonomy" id="1040979"/>
    <lineage>
        <taxon>Bacteria</taxon>
        <taxon>Pseudomonadati</taxon>
        <taxon>Pseudomonadota</taxon>
        <taxon>Betaproteobacteria</taxon>
        <taxon>Burkholderiales</taxon>
        <taxon>Burkholderiaceae</taxon>
        <taxon>Cupriavidus</taxon>
    </lineage>
</organism>
<protein>
    <submittedName>
        <fullName evidence="1">Uncharacterized protein</fullName>
    </submittedName>
</protein>
<proteinExistence type="predicted"/>
<keyword evidence="1" id="KW-0614">Plasmid</keyword>
<dbReference type="AlphaFoldDB" id="A0A375HQ16"/>
<dbReference type="Proteomes" id="UP000255168">
    <property type="component" value="Plasmid II"/>
</dbReference>
<evidence type="ECO:0000313" key="2">
    <source>
        <dbReference type="Proteomes" id="UP000255168"/>
    </source>
</evidence>
<name>A0A375HQ16_9BURK</name>
<evidence type="ECO:0000313" key="1">
    <source>
        <dbReference type="EMBL" id="SPD59106.1"/>
    </source>
</evidence>
<accession>A0A375HQ16</accession>
<dbReference type="EMBL" id="LT984807">
    <property type="protein sequence ID" value="SPD59106.1"/>
    <property type="molecule type" value="Genomic_DNA"/>
</dbReference>